<protein>
    <submittedName>
        <fullName evidence="1">Uncharacterized protein</fullName>
    </submittedName>
</protein>
<organism evidence="1 2">
    <name type="scientific">Eretmocerus hayati</name>
    <dbReference type="NCBI Taxonomy" id="131215"/>
    <lineage>
        <taxon>Eukaryota</taxon>
        <taxon>Metazoa</taxon>
        <taxon>Ecdysozoa</taxon>
        <taxon>Arthropoda</taxon>
        <taxon>Hexapoda</taxon>
        <taxon>Insecta</taxon>
        <taxon>Pterygota</taxon>
        <taxon>Neoptera</taxon>
        <taxon>Endopterygota</taxon>
        <taxon>Hymenoptera</taxon>
        <taxon>Apocrita</taxon>
        <taxon>Proctotrupomorpha</taxon>
        <taxon>Chalcidoidea</taxon>
        <taxon>Aphelinidae</taxon>
        <taxon>Aphelininae</taxon>
        <taxon>Eretmocerus</taxon>
    </lineage>
</organism>
<dbReference type="Proteomes" id="UP001239111">
    <property type="component" value="Chromosome 1"/>
</dbReference>
<dbReference type="EMBL" id="CM056741">
    <property type="protein sequence ID" value="KAJ8685406.1"/>
    <property type="molecule type" value="Genomic_DNA"/>
</dbReference>
<gene>
    <name evidence="1" type="ORF">QAD02_021199</name>
</gene>
<proteinExistence type="predicted"/>
<reference evidence="1" key="1">
    <citation type="submission" date="2023-04" db="EMBL/GenBank/DDBJ databases">
        <title>A chromosome-level genome assembly of the parasitoid wasp Eretmocerus hayati.</title>
        <authorList>
            <person name="Zhong Y."/>
            <person name="Liu S."/>
            <person name="Liu Y."/>
        </authorList>
    </citation>
    <scope>NUCLEOTIDE SEQUENCE</scope>
    <source>
        <strain evidence="1">ZJU_SS_LIU_2023</strain>
    </source>
</reference>
<comment type="caution">
    <text evidence="1">The sequence shown here is derived from an EMBL/GenBank/DDBJ whole genome shotgun (WGS) entry which is preliminary data.</text>
</comment>
<keyword evidence="2" id="KW-1185">Reference proteome</keyword>
<evidence type="ECO:0000313" key="1">
    <source>
        <dbReference type="EMBL" id="KAJ8685406.1"/>
    </source>
</evidence>
<evidence type="ECO:0000313" key="2">
    <source>
        <dbReference type="Proteomes" id="UP001239111"/>
    </source>
</evidence>
<name>A0ACC2PRG6_9HYME</name>
<accession>A0ACC2PRG6</accession>
<sequence>MDTHTTIETIKNVEKLLGTFPFDDELATIIRSNVVENIHSHSKKQKKHIKYEDRLIAQKIEESKEFSKENEVLFTMADEGNVTVAMKYEMYKDKMYDLLSDNDTYVPVNSNPLGSLQKNVKELLYKWNEQGYLGRVYHRFALTQTDTALSKIYGLPKIHKEGVPLRPIVSAVNSPTYFLSKTVDKILKACLSKAESYIKNSHFISQVTKIKVPRDHIGFSLDIKALFPSTPLDLTVQAVEKRFCYIRERHDITLQELIDAIKFLMENTYFTYEGKVYHQIHGTPMGSPVSPTFSDLVMMAFKLVVQLYRKLPA</sequence>